<sequence>MGAPADEQRNILVLLRSRDAEEFDVETLLGWMAHENAEIRDWATFNLGTQTDEDSIDVRQALADRLVDPDGDTRSEALVALARRRDVRALAPLIDALNGDTVDRLMVEAAGYFSRPELVEPLQSLRGWWDDEDEYDARLLADALLACRTGAIPSTFFDLITANDG</sequence>
<evidence type="ECO:0000313" key="1">
    <source>
        <dbReference type="EMBL" id="MBC2778815.1"/>
    </source>
</evidence>
<name>A0A842I115_9SPHN</name>
<dbReference type="EMBL" id="JACJVJ010000002">
    <property type="protein sequence ID" value="MBC2778815.1"/>
    <property type="molecule type" value="Genomic_DNA"/>
</dbReference>
<comment type="caution">
    <text evidence="1">The sequence shown here is derived from an EMBL/GenBank/DDBJ whole genome shotgun (WGS) entry which is preliminary data.</text>
</comment>
<dbReference type="InterPro" id="IPR016024">
    <property type="entry name" value="ARM-type_fold"/>
</dbReference>
<gene>
    <name evidence="1" type="ORF">H6P80_14415</name>
</gene>
<accession>A0A842I115</accession>
<proteinExistence type="predicted"/>
<dbReference type="Gene3D" id="1.25.10.10">
    <property type="entry name" value="Leucine-rich Repeat Variant"/>
    <property type="match status" value="1"/>
</dbReference>
<organism evidence="1 2">
    <name type="scientific">Parasphingopyxis marina</name>
    <dbReference type="NCBI Taxonomy" id="2761622"/>
    <lineage>
        <taxon>Bacteria</taxon>
        <taxon>Pseudomonadati</taxon>
        <taxon>Pseudomonadota</taxon>
        <taxon>Alphaproteobacteria</taxon>
        <taxon>Sphingomonadales</taxon>
        <taxon>Sphingomonadaceae</taxon>
        <taxon>Parasphingopyxis</taxon>
    </lineage>
</organism>
<evidence type="ECO:0000313" key="2">
    <source>
        <dbReference type="Proteomes" id="UP000564378"/>
    </source>
</evidence>
<keyword evidence="2" id="KW-1185">Reference proteome</keyword>
<dbReference type="AlphaFoldDB" id="A0A842I115"/>
<dbReference type="InterPro" id="IPR011989">
    <property type="entry name" value="ARM-like"/>
</dbReference>
<protein>
    <submittedName>
        <fullName evidence="1">HEAT repeat domain-containing protein</fullName>
    </submittedName>
</protein>
<reference evidence="1 2" key="1">
    <citation type="submission" date="2020-08" db="EMBL/GenBank/DDBJ databases">
        <title>Draft genome sequence of Parasphingopyxis sp. GrpM-11.</title>
        <authorList>
            <person name="Oh J."/>
            <person name="Roh D.-H."/>
        </authorList>
    </citation>
    <scope>NUCLEOTIDE SEQUENCE [LARGE SCALE GENOMIC DNA]</scope>
    <source>
        <strain evidence="1 2">GrpM-11</strain>
    </source>
</reference>
<dbReference type="SUPFAM" id="SSF48371">
    <property type="entry name" value="ARM repeat"/>
    <property type="match status" value="1"/>
</dbReference>
<dbReference type="Proteomes" id="UP000564378">
    <property type="component" value="Unassembled WGS sequence"/>
</dbReference>
<dbReference type="Pfam" id="PF13646">
    <property type="entry name" value="HEAT_2"/>
    <property type="match status" value="1"/>
</dbReference>
<dbReference type="RefSeq" id="WP_185802040.1">
    <property type="nucleotide sequence ID" value="NZ_JACJVJ010000002.1"/>
</dbReference>